<name>A0A0F3NFK0_9RICK</name>
<dbReference type="EMBL" id="LANU01000002">
    <property type="protein sequence ID" value="KJV65664.1"/>
    <property type="molecule type" value="Genomic_DNA"/>
</dbReference>
<dbReference type="PATRIC" id="fig|1359167.3.peg.593"/>
<evidence type="ECO:0000313" key="1">
    <source>
        <dbReference type="EMBL" id="KJV65664.1"/>
    </source>
</evidence>
<reference evidence="1 2" key="1">
    <citation type="submission" date="2015-02" db="EMBL/GenBank/DDBJ databases">
        <title>Genome Sequencing of Rickettsiales.</title>
        <authorList>
            <person name="Daugherty S.C."/>
            <person name="Su Q."/>
            <person name="Abolude K."/>
            <person name="Beier-Sexton M."/>
            <person name="Carlyon J.A."/>
            <person name="Carter R."/>
            <person name="Day N.P."/>
            <person name="Dumler S.J."/>
            <person name="Dyachenko V."/>
            <person name="Godinez A."/>
            <person name="Kurtti T.J."/>
            <person name="Lichay M."/>
            <person name="Mullins K.E."/>
            <person name="Ott S."/>
            <person name="Pappas-Brown V."/>
            <person name="Paris D.H."/>
            <person name="Patel P."/>
            <person name="Richards A.L."/>
            <person name="Sadzewicz L."/>
            <person name="Sears K."/>
            <person name="Seidman D."/>
            <person name="Sengamalay N."/>
            <person name="Stenos J."/>
            <person name="Tallon L.J."/>
            <person name="Vincent G."/>
            <person name="Fraser C.M."/>
            <person name="Munderloh U."/>
            <person name="Dunning-Hotopp J.C."/>
        </authorList>
    </citation>
    <scope>NUCLEOTIDE SEQUENCE [LARGE SCALE GENOMIC DNA]</scope>
    <source>
        <strain evidence="1 2">EmCRT</strain>
    </source>
</reference>
<proteinExistence type="predicted"/>
<dbReference type="Proteomes" id="UP000033546">
    <property type="component" value="Unassembled WGS sequence"/>
</dbReference>
<evidence type="ECO:0000313" key="2">
    <source>
        <dbReference type="Proteomes" id="UP000033546"/>
    </source>
</evidence>
<sequence>MWLEVVDVVSYKFVFRSLNLVLEKFISFYASSGFLPILRL</sequence>
<dbReference type="AlphaFoldDB" id="A0A0F3NFK0"/>
<comment type="caution">
    <text evidence="1">The sequence shown here is derived from an EMBL/GenBank/DDBJ whole genome shotgun (WGS) entry which is preliminary data.</text>
</comment>
<organism evidence="1 2">
    <name type="scientific">Ehrlichia cf. muris str. EmCRT</name>
    <dbReference type="NCBI Taxonomy" id="1359167"/>
    <lineage>
        <taxon>Bacteria</taxon>
        <taxon>Pseudomonadati</taxon>
        <taxon>Pseudomonadota</taxon>
        <taxon>Alphaproteobacteria</taxon>
        <taxon>Rickettsiales</taxon>
        <taxon>Anaplasmataceae</taxon>
        <taxon>Ehrlichia</taxon>
    </lineage>
</organism>
<gene>
    <name evidence="1" type="ORF">EMUCRT_0614</name>
</gene>
<protein>
    <submittedName>
        <fullName evidence="1">Uncharacterized protein</fullName>
    </submittedName>
</protein>
<accession>A0A0F3NFK0</accession>